<keyword evidence="2" id="KW-1185">Reference proteome</keyword>
<dbReference type="EMBL" id="RRYP01001072">
    <property type="protein sequence ID" value="TNV86450.1"/>
    <property type="molecule type" value="Genomic_DNA"/>
</dbReference>
<organism evidence="1 2">
    <name type="scientific">Halteria grandinella</name>
    <dbReference type="NCBI Taxonomy" id="5974"/>
    <lineage>
        <taxon>Eukaryota</taxon>
        <taxon>Sar</taxon>
        <taxon>Alveolata</taxon>
        <taxon>Ciliophora</taxon>
        <taxon>Intramacronucleata</taxon>
        <taxon>Spirotrichea</taxon>
        <taxon>Stichotrichia</taxon>
        <taxon>Sporadotrichida</taxon>
        <taxon>Halteriidae</taxon>
        <taxon>Halteria</taxon>
    </lineage>
</organism>
<sequence length="67" mass="7341">MCPQRKEAYCLVSLDVKGQAEPAGKAFNSFMWIDPCAHSIIEKYQADGVRTGFLPLLMAVSSFSVSV</sequence>
<gene>
    <name evidence="1" type="ORF">FGO68_gene12050</name>
</gene>
<reference evidence="1" key="1">
    <citation type="submission" date="2019-06" db="EMBL/GenBank/DDBJ databases">
        <authorList>
            <person name="Zheng W."/>
        </authorList>
    </citation>
    <scope>NUCLEOTIDE SEQUENCE</scope>
    <source>
        <strain evidence="1">QDHG01</strain>
    </source>
</reference>
<accession>A0A8J8T9C0</accession>
<evidence type="ECO:0000313" key="1">
    <source>
        <dbReference type="EMBL" id="TNV86450.1"/>
    </source>
</evidence>
<dbReference type="AlphaFoldDB" id="A0A8J8T9C0"/>
<comment type="caution">
    <text evidence="1">The sequence shown here is derived from an EMBL/GenBank/DDBJ whole genome shotgun (WGS) entry which is preliminary data.</text>
</comment>
<evidence type="ECO:0000313" key="2">
    <source>
        <dbReference type="Proteomes" id="UP000785679"/>
    </source>
</evidence>
<dbReference type="Proteomes" id="UP000785679">
    <property type="component" value="Unassembled WGS sequence"/>
</dbReference>
<name>A0A8J8T9C0_HALGN</name>
<protein>
    <submittedName>
        <fullName evidence="1">Uncharacterized protein</fullName>
    </submittedName>
</protein>
<proteinExistence type="predicted"/>